<evidence type="ECO:0000313" key="2">
    <source>
        <dbReference type="Proteomes" id="UP000028098"/>
    </source>
</evidence>
<dbReference type="GO" id="GO:0015031">
    <property type="term" value="P:protein transport"/>
    <property type="evidence" value="ECO:0007669"/>
    <property type="project" value="InterPro"/>
</dbReference>
<proteinExistence type="predicted"/>
<comment type="caution">
    <text evidence="1">The sequence shown here is derived from an EMBL/GenBank/DDBJ whole genome shotgun (WGS) entry which is preliminary data.</text>
</comment>
<evidence type="ECO:0000313" key="1">
    <source>
        <dbReference type="EMBL" id="KEQ49489.1"/>
    </source>
</evidence>
<reference evidence="1 2" key="1">
    <citation type="submission" date="2014-05" db="EMBL/GenBank/DDBJ databases">
        <authorList>
            <person name="Daugherty S.C."/>
            <person name="Tallon L.J."/>
            <person name="Sadzewicz L."/>
            <person name="Kilian M."/>
            <person name="Tettelin H."/>
        </authorList>
    </citation>
    <scope>NUCLEOTIDE SEQUENCE [LARGE SCALE GENOMIC DNA]</scope>
    <source>
        <strain evidence="1 2">SK143</strain>
    </source>
</reference>
<name>A0A081R2R6_STROR</name>
<protein>
    <submittedName>
        <fullName evidence="1">Accessory Sec system protein Asp1</fullName>
    </submittedName>
</protein>
<dbReference type="NCBIfam" id="TIGR03713">
    <property type="entry name" value="acc_sec_asp1"/>
    <property type="match status" value="1"/>
</dbReference>
<dbReference type="PATRIC" id="fig|1303.44.peg.1363"/>
<dbReference type="Proteomes" id="UP000028098">
    <property type="component" value="Unassembled WGS sequence"/>
</dbReference>
<dbReference type="InterPro" id="IPR022372">
    <property type="entry name" value="Accessory_SS_Asp1"/>
</dbReference>
<accession>A0A081R2R6</accession>
<sequence>MYYFIPAWYGKERPWHADLTPWYFSHFKLEFDDTFNQIRLTQRQGIPAQVLLLSYQPHLRYFLHRQGILEAPVYSLFDELQDFHEIRPQVLQLRDIEWEEDCEFVYSPFTILVLKDGKPYAQVEHGIEGFISTIQYFKEDGLLSANYLMDDRGLVSSVIYYQDGQAIYQDYLNPKGLWQFREYLQDGGRIEVNPIFAFRFQKEAYRDMGELIAEFFEKKIAHLPEEGTTYFLPACDQHNTFLLDRLPRQSTKVLSLFIGRNPQEQLPQLAGLLDKVDLVLVDREDTLRLAQSAFSEQAMKFRHLSPFDTRLELGKSQTRKESLLYYQLDFEQGIEDQALYQVLRFLSENKDTELVFGAFAASQEEMKRLETRVSEMIAEQFQDQELEKEVDYQGAENPLEDNRHQSKRYSFVNMRDESELIKQLEFVRLIVDLNSQPLLYTQIAGISAGIPQINRVKTEYVSHQKNGYLLENTADFAQAAHYYLDSLQVWNDALIHSIEKIKEHTGEQFLIKLEKWLEEVTHGKEI</sequence>
<organism evidence="1 2">
    <name type="scientific">Streptococcus oralis</name>
    <dbReference type="NCBI Taxonomy" id="1303"/>
    <lineage>
        <taxon>Bacteria</taxon>
        <taxon>Bacillati</taxon>
        <taxon>Bacillota</taxon>
        <taxon>Bacilli</taxon>
        <taxon>Lactobacillales</taxon>
        <taxon>Streptococcaceae</taxon>
        <taxon>Streptococcus</taxon>
    </lineage>
</organism>
<gene>
    <name evidence="1" type="primary">asp1</name>
    <name evidence="1" type="ORF">SK143_1431</name>
</gene>
<dbReference type="EMBL" id="JPGB01000006">
    <property type="protein sequence ID" value="KEQ49489.1"/>
    <property type="molecule type" value="Genomic_DNA"/>
</dbReference>
<dbReference type="AlphaFoldDB" id="A0A081R2R6"/>
<dbReference type="RefSeq" id="WP_042902816.1">
    <property type="nucleotide sequence ID" value="NZ_JPGB01000006.1"/>
</dbReference>
<dbReference type="Pfam" id="PF16993">
    <property type="entry name" value="Asp1"/>
    <property type="match status" value="1"/>
</dbReference>